<keyword evidence="2" id="KW-0732">Signal</keyword>
<feature type="chain" id="PRO_5028942264" evidence="2">
    <location>
        <begin position="24"/>
        <end position="233"/>
    </location>
</feature>
<evidence type="ECO:0000313" key="4">
    <source>
        <dbReference type="Proteomes" id="UP000516072"/>
    </source>
</evidence>
<gene>
    <name evidence="3" type="ORF">NSCAC_1444</name>
</gene>
<sequence>MIKQCRTIGIFFLIALGLNIAQAGDDLSPRDVVLTTSQKVLEELKDKNVNVNDNPEFFYEIANKYIVPHFNFSRLSQRALGKYWRDATDQQKTDFTDQFRQLLLRTYIVALTKYSAQDLSTFIKDKIQVPPVNYPPNAKRVDVKVIAERDGGGDPANITLRLYLDKEKDWKVDDVLVEGISLITNYRAEFSNKIRTNGMQALIDELASHNKEVMEKKATNDDKSSQKTKSDKK</sequence>
<dbReference type="Proteomes" id="UP000516072">
    <property type="component" value="Chromosome"/>
</dbReference>
<protein>
    <submittedName>
        <fullName evidence="3">Toluene tolerance family protein</fullName>
    </submittedName>
</protein>
<dbReference type="EMBL" id="LR778175">
    <property type="protein sequence ID" value="CAB1276985.1"/>
    <property type="molecule type" value="Genomic_DNA"/>
</dbReference>
<dbReference type="Pfam" id="PF05494">
    <property type="entry name" value="MlaC"/>
    <property type="match status" value="1"/>
</dbReference>
<evidence type="ECO:0000256" key="1">
    <source>
        <dbReference type="SAM" id="MobiDB-lite"/>
    </source>
</evidence>
<dbReference type="AlphaFoldDB" id="A0A7G1QB64"/>
<feature type="region of interest" description="Disordered" evidence="1">
    <location>
        <begin position="212"/>
        <end position="233"/>
    </location>
</feature>
<dbReference type="Gene3D" id="3.10.450.710">
    <property type="entry name" value="Tgt2/MlaC"/>
    <property type="match status" value="1"/>
</dbReference>
<dbReference type="PANTHER" id="PTHR36573">
    <property type="entry name" value="INTERMEMBRANE PHOSPHOLIPID TRANSPORT SYSTEM BINDING PROTEIN MLAC"/>
    <property type="match status" value="1"/>
</dbReference>
<organism evidence="3 4">
    <name type="scientific">Candidatus Nitrosacidococcus tergens</name>
    <dbReference type="NCBI Taxonomy" id="553981"/>
    <lineage>
        <taxon>Bacteria</taxon>
        <taxon>Pseudomonadati</taxon>
        <taxon>Pseudomonadota</taxon>
        <taxon>Gammaproteobacteria</taxon>
        <taxon>Chromatiales</taxon>
        <taxon>Chromatiaceae</taxon>
        <taxon>Candidatus Nitrosacidococcus</taxon>
    </lineage>
</organism>
<keyword evidence="4" id="KW-1185">Reference proteome</keyword>
<dbReference type="PANTHER" id="PTHR36573:SF1">
    <property type="entry name" value="INTERMEMBRANE PHOSPHOLIPID TRANSPORT SYSTEM BINDING PROTEIN MLAC"/>
    <property type="match status" value="1"/>
</dbReference>
<evidence type="ECO:0000256" key="2">
    <source>
        <dbReference type="SAM" id="SignalP"/>
    </source>
</evidence>
<feature type="signal peptide" evidence="2">
    <location>
        <begin position="1"/>
        <end position="23"/>
    </location>
</feature>
<dbReference type="InterPro" id="IPR008869">
    <property type="entry name" value="MlaC/ttg2D"/>
</dbReference>
<dbReference type="KEGG" id="ntg:NSCAC_1444"/>
<dbReference type="PIRSF" id="PIRSF004649">
    <property type="entry name" value="MlaC"/>
    <property type="match status" value="1"/>
</dbReference>
<proteinExistence type="predicted"/>
<reference evidence="3 4" key="1">
    <citation type="submission" date="2020-03" db="EMBL/GenBank/DDBJ databases">
        <authorList>
            <person name="Picone N."/>
        </authorList>
    </citation>
    <scope>NUCLEOTIDE SEQUENCE [LARGE SCALE GENOMIC DNA]</scope>
    <source>
        <strain evidence="3">NSCAC1</strain>
    </source>
</reference>
<dbReference type="RefSeq" id="WP_197744120.1">
    <property type="nucleotide sequence ID" value="NZ_LR778175.1"/>
</dbReference>
<name>A0A7G1QB64_9GAMM</name>
<evidence type="ECO:0000313" key="3">
    <source>
        <dbReference type="EMBL" id="CAB1276985.1"/>
    </source>
</evidence>
<dbReference type="InterPro" id="IPR042245">
    <property type="entry name" value="Tgt2/MlaC_sf"/>
</dbReference>
<accession>A0A7G1QB64</accession>